<name>A0A0A8Y5Q0_ARUDO</name>
<reference evidence="2" key="2">
    <citation type="journal article" date="2015" name="Data Brief">
        <title>Shoot transcriptome of the giant reed, Arundo donax.</title>
        <authorList>
            <person name="Barrero R.A."/>
            <person name="Guerrero F.D."/>
            <person name="Moolhuijzen P."/>
            <person name="Goolsby J.A."/>
            <person name="Tidwell J."/>
            <person name="Bellgard S.E."/>
            <person name="Bellgard M.I."/>
        </authorList>
    </citation>
    <scope>NUCLEOTIDE SEQUENCE</scope>
    <source>
        <tissue evidence="2">Shoot tissue taken approximately 20 cm above the soil surface</tissue>
    </source>
</reference>
<dbReference type="AlphaFoldDB" id="A0A0A8Y5Q0"/>
<proteinExistence type="predicted"/>
<evidence type="ECO:0000256" key="1">
    <source>
        <dbReference type="SAM" id="MobiDB-lite"/>
    </source>
</evidence>
<accession>A0A0A8Y5Q0</accession>
<evidence type="ECO:0000313" key="2">
    <source>
        <dbReference type="EMBL" id="JAD20303.1"/>
    </source>
</evidence>
<dbReference type="EMBL" id="GBRH01277592">
    <property type="protein sequence ID" value="JAD20303.1"/>
    <property type="molecule type" value="Transcribed_RNA"/>
</dbReference>
<feature type="region of interest" description="Disordered" evidence="1">
    <location>
        <begin position="1"/>
        <end position="26"/>
    </location>
</feature>
<reference evidence="2" key="1">
    <citation type="submission" date="2014-09" db="EMBL/GenBank/DDBJ databases">
        <authorList>
            <person name="Magalhaes I.L.F."/>
            <person name="Oliveira U."/>
            <person name="Santos F.R."/>
            <person name="Vidigal T.H.D.A."/>
            <person name="Brescovit A.D."/>
            <person name="Santos A.J."/>
        </authorList>
    </citation>
    <scope>NUCLEOTIDE SEQUENCE</scope>
    <source>
        <tissue evidence="2">Shoot tissue taken approximately 20 cm above the soil surface</tissue>
    </source>
</reference>
<protein>
    <submittedName>
        <fullName evidence="2">Uncharacterized protein</fullName>
    </submittedName>
</protein>
<organism evidence="2">
    <name type="scientific">Arundo donax</name>
    <name type="common">Giant reed</name>
    <name type="synonym">Donax arundinaceus</name>
    <dbReference type="NCBI Taxonomy" id="35708"/>
    <lineage>
        <taxon>Eukaryota</taxon>
        <taxon>Viridiplantae</taxon>
        <taxon>Streptophyta</taxon>
        <taxon>Embryophyta</taxon>
        <taxon>Tracheophyta</taxon>
        <taxon>Spermatophyta</taxon>
        <taxon>Magnoliopsida</taxon>
        <taxon>Liliopsida</taxon>
        <taxon>Poales</taxon>
        <taxon>Poaceae</taxon>
        <taxon>PACMAD clade</taxon>
        <taxon>Arundinoideae</taxon>
        <taxon>Arundineae</taxon>
        <taxon>Arundo</taxon>
    </lineage>
</organism>
<sequence>MHDRKLNQRIQAIKHPSKHNALSKTC</sequence>